<dbReference type="PANTHER" id="PTHR10851:SF0">
    <property type="entry name" value="PYRIDOXINE-5'-PHOSPHATE OXIDASE"/>
    <property type="match status" value="1"/>
</dbReference>
<comment type="cofactor">
    <cofactor evidence="7 8">
        <name>FMN</name>
        <dbReference type="ChEBI" id="CHEBI:58210"/>
    </cofactor>
    <text evidence="7 8">Binds 1 FMN per subunit.</text>
</comment>
<comment type="catalytic activity">
    <reaction evidence="7">
        <text>pyridoxamine 5'-phosphate + O2 + H2O = pyridoxal 5'-phosphate + H2O2 + NH4(+)</text>
        <dbReference type="Rhea" id="RHEA:15817"/>
        <dbReference type="ChEBI" id="CHEBI:15377"/>
        <dbReference type="ChEBI" id="CHEBI:15379"/>
        <dbReference type="ChEBI" id="CHEBI:16240"/>
        <dbReference type="ChEBI" id="CHEBI:28938"/>
        <dbReference type="ChEBI" id="CHEBI:58451"/>
        <dbReference type="ChEBI" id="CHEBI:597326"/>
        <dbReference type="EC" id="1.4.3.5"/>
    </reaction>
</comment>
<evidence type="ECO:0000256" key="7">
    <source>
        <dbReference type="HAMAP-Rule" id="MF_01629"/>
    </source>
</evidence>
<dbReference type="NCBIfam" id="TIGR00558">
    <property type="entry name" value="pdxH"/>
    <property type="match status" value="1"/>
</dbReference>
<dbReference type="GO" id="GO:0008615">
    <property type="term" value="P:pyridoxine biosynthetic process"/>
    <property type="evidence" value="ECO:0007669"/>
    <property type="project" value="UniProtKB-UniRule"/>
</dbReference>
<keyword evidence="4 7" id="KW-0288">FMN</keyword>
<dbReference type="Proteomes" id="UP000231990">
    <property type="component" value="Unassembled WGS sequence"/>
</dbReference>
<feature type="binding site" evidence="7">
    <location>
        <position position="124"/>
    </location>
    <ligand>
        <name>substrate</name>
    </ligand>
</feature>
<evidence type="ECO:0000313" key="11">
    <source>
        <dbReference type="EMBL" id="PJZ70356.1"/>
    </source>
</evidence>
<feature type="binding site" evidence="7">
    <location>
        <begin position="192"/>
        <end position="194"/>
    </location>
    <ligand>
        <name>substrate</name>
    </ligand>
</feature>
<evidence type="ECO:0000256" key="6">
    <source>
        <dbReference type="ARBA" id="ARBA00023096"/>
    </source>
</evidence>
<feature type="domain" description="Pyridoxamine 5'-phosphate oxidase N-terminal" evidence="9">
    <location>
        <begin position="35"/>
        <end position="159"/>
    </location>
</feature>
<comment type="caution">
    <text evidence="12">The sequence shown here is derived from an EMBL/GenBank/DDBJ whole genome shotgun (WGS) entry which is preliminary data.</text>
</comment>
<dbReference type="FunFam" id="2.30.110.10:FF:000020">
    <property type="entry name" value="PNPO isoform 11"/>
    <property type="match status" value="1"/>
</dbReference>
<feature type="domain" description="Pyridoxine 5'-phosphate oxidase dimerisation C-terminal" evidence="10">
    <location>
        <begin position="173"/>
        <end position="213"/>
    </location>
</feature>
<name>A0A2M9ZL03_9LEPT</name>
<feature type="binding site" evidence="7 8">
    <location>
        <begin position="141"/>
        <end position="142"/>
    </location>
    <ligand>
        <name>FMN</name>
        <dbReference type="ChEBI" id="CHEBI:58210"/>
    </ligand>
</feature>
<feature type="binding site" evidence="7 8">
    <location>
        <position position="84"/>
    </location>
    <ligand>
        <name>FMN</name>
        <dbReference type="ChEBI" id="CHEBI:58210"/>
    </ligand>
</feature>
<comment type="pathway">
    <text evidence="7">Cofactor metabolism; pyridoxal 5'-phosphate salvage; pyridoxal 5'-phosphate from pyridoxamine 5'-phosphate: step 1/1.</text>
</comment>
<dbReference type="Proteomes" id="UP000231962">
    <property type="component" value="Unassembled WGS sequence"/>
</dbReference>
<dbReference type="RefSeq" id="WP_100713318.1">
    <property type="nucleotide sequence ID" value="NZ_NPDY01000004.1"/>
</dbReference>
<feature type="binding site" evidence="7 8">
    <location>
        <begin position="62"/>
        <end position="67"/>
    </location>
    <ligand>
        <name>FMN</name>
        <dbReference type="ChEBI" id="CHEBI:58210"/>
    </ligand>
</feature>
<dbReference type="SUPFAM" id="SSF50475">
    <property type="entry name" value="FMN-binding split barrel"/>
    <property type="match status" value="1"/>
</dbReference>
<protein>
    <recommendedName>
        <fullName evidence="7">Pyridoxine/pyridoxamine 5'-phosphate oxidase</fullName>
        <ecNumber evidence="7">1.4.3.5</ecNumber>
    </recommendedName>
    <alternativeName>
        <fullName evidence="7">PNP/PMP oxidase</fullName>
        <shortName evidence="7">PNPOx</shortName>
    </alternativeName>
    <alternativeName>
        <fullName evidence="7">Pyridoxal 5'-phosphate synthase</fullName>
    </alternativeName>
</protein>
<evidence type="ECO:0000256" key="3">
    <source>
        <dbReference type="ARBA" id="ARBA00022630"/>
    </source>
</evidence>
<dbReference type="InterPro" id="IPR011576">
    <property type="entry name" value="Pyridox_Oxase_N"/>
</dbReference>
<dbReference type="GO" id="GO:0010181">
    <property type="term" value="F:FMN binding"/>
    <property type="evidence" value="ECO:0007669"/>
    <property type="project" value="UniProtKB-UniRule"/>
</dbReference>
<dbReference type="EMBL" id="NPDZ01000007">
    <property type="protein sequence ID" value="PJZ72760.1"/>
    <property type="molecule type" value="Genomic_DNA"/>
</dbReference>
<dbReference type="GO" id="GO:0004733">
    <property type="term" value="F:pyridoxamine phosphate oxidase activity"/>
    <property type="evidence" value="ECO:0007669"/>
    <property type="project" value="UniProtKB-UniRule"/>
</dbReference>
<reference evidence="13 14" key="1">
    <citation type="submission" date="2017-07" db="EMBL/GenBank/DDBJ databases">
        <title>Leptospira spp. isolated from tropical soils.</title>
        <authorList>
            <person name="Thibeaux R."/>
            <person name="Iraola G."/>
            <person name="Ferres I."/>
            <person name="Bierque E."/>
            <person name="Girault D."/>
            <person name="Soupe-Gilbert M.-E."/>
            <person name="Picardeau M."/>
            <person name="Goarant C."/>
        </authorList>
    </citation>
    <scope>NUCLEOTIDE SEQUENCE [LARGE SCALE GENOMIC DNA]</scope>
    <source>
        <strain evidence="12 14">FH1-B-B1</strain>
        <strain evidence="11 13">FH1-B-C1</strain>
    </source>
</reference>
<dbReference type="EMBL" id="NPDY01000004">
    <property type="protein sequence ID" value="PJZ70356.1"/>
    <property type="molecule type" value="Genomic_DNA"/>
</dbReference>
<gene>
    <name evidence="7 12" type="primary">pdxH</name>
    <name evidence="11" type="ORF">CH360_07135</name>
    <name evidence="12" type="ORF">CH373_11835</name>
</gene>
<feature type="binding site" evidence="7">
    <location>
        <position position="67"/>
    </location>
    <ligand>
        <name>substrate</name>
    </ligand>
</feature>
<accession>A0A2M9ZL03</accession>
<comment type="subunit">
    <text evidence="2 7">Homodimer.</text>
</comment>
<feature type="binding site" evidence="7">
    <location>
        <position position="128"/>
    </location>
    <ligand>
        <name>substrate</name>
    </ligand>
</feature>
<dbReference type="NCBIfam" id="NF004231">
    <property type="entry name" value="PRK05679.1"/>
    <property type="match status" value="1"/>
</dbReference>
<dbReference type="InterPro" id="IPR000659">
    <property type="entry name" value="Pyridox_Oxase"/>
</dbReference>
<dbReference type="InterPro" id="IPR012349">
    <property type="entry name" value="Split_barrel_FMN-bd"/>
</dbReference>
<comment type="catalytic activity">
    <reaction evidence="7">
        <text>pyridoxine 5'-phosphate + O2 = pyridoxal 5'-phosphate + H2O2</text>
        <dbReference type="Rhea" id="RHEA:15149"/>
        <dbReference type="ChEBI" id="CHEBI:15379"/>
        <dbReference type="ChEBI" id="CHEBI:16240"/>
        <dbReference type="ChEBI" id="CHEBI:58589"/>
        <dbReference type="ChEBI" id="CHEBI:597326"/>
        <dbReference type="EC" id="1.4.3.5"/>
    </reaction>
</comment>
<evidence type="ECO:0000259" key="10">
    <source>
        <dbReference type="Pfam" id="PF10590"/>
    </source>
</evidence>
<comment type="caution">
    <text evidence="7">Lacks conserved residue(s) required for the propagation of feature annotation.</text>
</comment>
<dbReference type="EC" id="1.4.3.5" evidence="7"/>
<dbReference type="PANTHER" id="PTHR10851">
    <property type="entry name" value="PYRIDOXINE-5-PHOSPHATE OXIDASE"/>
    <property type="match status" value="1"/>
</dbReference>
<keyword evidence="5 7" id="KW-0560">Oxidoreductase</keyword>
<dbReference type="PROSITE" id="PS01064">
    <property type="entry name" value="PYRIDOX_OXIDASE"/>
    <property type="match status" value="1"/>
</dbReference>
<evidence type="ECO:0000256" key="4">
    <source>
        <dbReference type="ARBA" id="ARBA00022643"/>
    </source>
</evidence>
<dbReference type="OrthoDB" id="9780392at2"/>
<keyword evidence="13" id="KW-1185">Reference proteome</keyword>
<dbReference type="PIRSF" id="PIRSF000190">
    <property type="entry name" value="Pyd_amn-ph_oxd"/>
    <property type="match status" value="1"/>
</dbReference>
<evidence type="ECO:0000256" key="5">
    <source>
        <dbReference type="ARBA" id="ARBA00023002"/>
    </source>
</evidence>
<organism evidence="12 14">
    <name type="scientific">Leptospira perolatii</name>
    <dbReference type="NCBI Taxonomy" id="2023191"/>
    <lineage>
        <taxon>Bacteria</taxon>
        <taxon>Pseudomonadati</taxon>
        <taxon>Spirochaetota</taxon>
        <taxon>Spirochaetia</taxon>
        <taxon>Leptospirales</taxon>
        <taxon>Leptospiraceae</taxon>
        <taxon>Leptospira</taxon>
    </lineage>
</organism>
<comment type="similarity">
    <text evidence="1 7">Belongs to the pyridoxamine 5'-phosphate oxidase family.</text>
</comment>
<dbReference type="Gene3D" id="2.30.110.10">
    <property type="entry name" value="Electron Transport, Fmn-binding Protein, Chain A"/>
    <property type="match status" value="1"/>
</dbReference>
<dbReference type="InterPro" id="IPR019576">
    <property type="entry name" value="Pyridoxamine_oxidase_dimer_C"/>
</dbReference>
<dbReference type="Pfam" id="PF01243">
    <property type="entry name" value="PNPOx_N"/>
    <property type="match status" value="1"/>
</dbReference>
<evidence type="ECO:0000313" key="12">
    <source>
        <dbReference type="EMBL" id="PJZ72760.1"/>
    </source>
</evidence>
<comment type="pathway">
    <text evidence="7">Cofactor metabolism; pyridoxal 5'-phosphate salvage; pyridoxal 5'-phosphate from pyridoxine 5'-phosphate: step 1/1.</text>
</comment>
<proteinExistence type="inferred from homology"/>
<dbReference type="AlphaFoldDB" id="A0A2M9ZL03"/>
<keyword evidence="6 7" id="KW-0664">Pyridoxine biosynthesis</keyword>
<dbReference type="HAMAP" id="MF_01629">
    <property type="entry name" value="PdxH"/>
    <property type="match status" value="1"/>
</dbReference>
<evidence type="ECO:0000256" key="2">
    <source>
        <dbReference type="ARBA" id="ARBA00011738"/>
    </source>
</evidence>
<evidence type="ECO:0000259" key="9">
    <source>
        <dbReference type="Pfam" id="PF01243"/>
    </source>
</evidence>
<keyword evidence="3 7" id="KW-0285">Flavoprotein</keyword>
<evidence type="ECO:0000313" key="14">
    <source>
        <dbReference type="Proteomes" id="UP000231990"/>
    </source>
</evidence>
<dbReference type="Pfam" id="PF10590">
    <property type="entry name" value="PNP_phzG_C"/>
    <property type="match status" value="1"/>
</dbReference>
<sequence length="213" mass="24853">MTRNLSELRSEYARAELDDKLVGSDPLEFFGKWFQEALDCKVREPNAMTLATATQEGGADARIVLLKGFENGRFRFFTNYESRKGKQIEKFPSVCLLFFWPELERQVRIIGKAEKSNRSISEAYFKSRPFENQIGAISSMQSRPVATREELDHKFQELANQYRNIQVPIPEFWGGYDVLPSEIEFWQGRTGRLHDRIVFTKSESTWEKVRLQP</sequence>
<feature type="binding site" evidence="7 8">
    <location>
        <begin position="77"/>
        <end position="78"/>
    </location>
    <ligand>
        <name>FMN</name>
        <dbReference type="ChEBI" id="CHEBI:58210"/>
    </ligand>
</feature>
<dbReference type="InterPro" id="IPR019740">
    <property type="entry name" value="Pyridox_Oxase_CS"/>
</dbReference>
<comment type="function">
    <text evidence="7">Catalyzes the oxidation of either pyridoxine 5'-phosphate (PNP) or pyridoxamine 5'-phosphate (PMP) into pyridoxal 5'-phosphate (PLP).</text>
</comment>
<evidence type="ECO:0000256" key="1">
    <source>
        <dbReference type="ARBA" id="ARBA00007301"/>
    </source>
</evidence>
<feature type="binding site" evidence="7 8">
    <location>
        <position position="106"/>
    </location>
    <ligand>
        <name>FMN</name>
        <dbReference type="ChEBI" id="CHEBI:58210"/>
    </ligand>
</feature>
<evidence type="ECO:0000256" key="8">
    <source>
        <dbReference type="PIRSR" id="PIRSR000190-2"/>
    </source>
</evidence>
<evidence type="ECO:0000313" key="13">
    <source>
        <dbReference type="Proteomes" id="UP000231962"/>
    </source>
</evidence>
<feature type="binding site" evidence="7 8">
    <location>
        <position position="196"/>
    </location>
    <ligand>
        <name>FMN</name>
        <dbReference type="ChEBI" id="CHEBI:58210"/>
    </ligand>
</feature>
<dbReference type="UniPathway" id="UPA01068">
    <property type="reaction ID" value="UER00304"/>
</dbReference>
<feature type="binding site" evidence="7 8">
    <location>
        <position position="83"/>
    </location>
    <ligand>
        <name>FMN</name>
        <dbReference type="ChEBI" id="CHEBI:58210"/>
    </ligand>
</feature>
<feature type="binding site" evidence="7 8">
    <location>
        <position position="186"/>
    </location>
    <ligand>
        <name>FMN</name>
        <dbReference type="ChEBI" id="CHEBI:58210"/>
    </ligand>
</feature>